<accession>A0A5D3ANT0</accession>
<dbReference type="SUPFAM" id="SSF48317">
    <property type="entry name" value="Acid phosphatase/Vanadium-dependent haloperoxidase"/>
    <property type="match status" value="1"/>
</dbReference>
<evidence type="ECO:0000256" key="2">
    <source>
        <dbReference type="ARBA" id="ARBA00008816"/>
    </source>
</evidence>
<keyword evidence="10" id="KW-1185">Reference proteome</keyword>
<keyword evidence="4 7" id="KW-1133">Transmembrane helix</keyword>
<evidence type="ECO:0000313" key="9">
    <source>
        <dbReference type="EMBL" id="TYJ52524.1"/>
    </source>
</evidence>
<feature type="region of interest" description="Disordered" evidence="6">
    <location>
        <begin position="258"/>
        <end position="368"/>
    </location>
</feature>
<organism evidence="9 10">
    <name type="scientific">Cryptococcus floricola</name>
    <dbReference type="NCBI Taxonomy" id="2591691"/>
    <lineage>
        <taxon>Eukaryota</taxon>
        <taxon>Fungi</taxon>
        <taxon>Dikarya</taxon>
        <taxon>Basidiomycota</taxon>
        <taxon>Agaricomycotina</taxon>
        <taxon>Tremellomycetes</taxon>
        <taxon>Tremellales</taxon>
        <taxon>Cryptococcaceae</taxon>
        <taxon>Cryptococcus</taxon>
    </lineage>
</organism>
<dbReference type="GO" id="GO:0046839">
    <property type="term" value="P:phospholipid dephosphorylation"/>
    <property type="evidence" value="ECO:0007669"/>
    <property type="project" value="TreeGrafter"/>
</dbReference>
<dbReference type="GO" id="GO:0006644">
    <property type="term" value="P:phospholipid metabolic process"/>
    <property type="evidence" value="ECO:0007669"/>
    <property type="project" value="InterPro"/>
</dbReference>
<dbReference type="EMBL" id="NIDF01000130">
    <property type="protein sequence ID" value="TYJ52524.1"/>
    <property type="molecule type" value="Genomic_DNA"/>
</dbReference>
<evidence type="ECO:0000256" key="1">
    <source>
        <dbReference type="ARBA" id="ARBA00004141"/>
    </source>
</evidence>
<comment type="subcellular location">
    <subcellularLocation>
        <location evidence="1">Membrane</location>
        <topology evidence="1">Multi-pass membrane protein</topology>
    </subcellularLocation>
</comment>
<proteinExistence type="inferred from homology"/>
<dbReference type="InterPro" id="IPR000326">
    <property type="entry name" value="PAP2/HPO"/>
</dbReference>
<dbReference type="InterPro" id="IPR043216">
    <property type="entry name" value="PAP-like"/>
</dbReference>
<keyword evidence="3 7" id="KW-0812">Transmembrane</keyword>
<comment type="caution">
    <text evidence="9">The sequence shown here is derived from an EMBL/GenBank/DDBJ whole genome shotgun (WGS) entry which is preliminary data.</text>
</comment>
<evidence type="ECO:0000256" key="5">
    <source>
        <dbReference type="ARBA" id="ARBA00023136"/>
    </source>
</evidence>
<dbReference type="CDD" id="cd03390">
    <property type="entry name" value="PAP2_containing_1_like"/>
    <property type="match status" value="1"/>
</dbReference>
<evidence type="ECO:0000256" key="6">
    <source>
        <dbReference type="SAM" id="MobiDB-lite"/>
    </source>
</evidence>
<feature type="transmembrane region" description="Helical" evidence="7">
    <location>
        <begin position="23"/>
        <end position="43"/>
    </location>
</feature>
<evidence type="ECO:0000313" key="10">
    <source>
        <dbReference type="Proteomes" id="UP000322245"/>
    </source>
</evidence>
<evidence type="ECO:0000256" key="4">
    <source>
        <dbReference type="ARBA" id="ARBA00022989"/>
    </source>
</evidence>
<dbReference type="GO" id="GO:0008195">
    <property type="term" value="F:phosphatidate phosphatase activity"/>
    <property type="evidence" value="ECO:0007669"/>
    <property type="project" value="TreeGrafter"/>
</dbReference>
<evidence type="ECO:0000256" key="7">
    <source>
        <dbReference type="SAM" id="Phobius"/>
    </source>
</evidence>
<dbReference type="Proteomes" id="UP000322245">
    <property type="component" value="Unassembled WGS sequence"/>
</dbReference>
<dbReference type="GO" id="GO:0016020">
    <property type="term" value="C:membrane"/>
    <property type="evidence" value="ECO:0007669"/>
    <property type="project" value="UniProtKB-SubCell"/>
</dbReference>
<sequence length="368" mass="40321">MPKLFPNTDSSATTTPTRRKRLLISYAPDWALTILLWGLFYLLDKIDGYRRLFDITDTSLAHPYADPERVPVWLAGVLCGGVPAILIILVAASSPPPPLPFLSHVLLPMSMSSPNSQRSQITAGRPRPDLLARCLPPPTLTSNPPHSLTSWTACTTADQDRLQEGFRSFPSGHSSFAWCGMWYLILYLAAKMRITNNQGFTYKSWLLLAPLSCAALITISRTMDYRHHPTDVIAGSLIGVAGGWYSYRQYYPPLSHPQAYKPHSPRIPRDDPSPSLPLHHPASRPGRDSQEVMLKPLPPQYLNGNGQDASFGGHPGFGVGGHHQESMGTEMTGSTTSSGGVSQKQGRGEQVVREADVGARGEMEMVGR</sequence>
<reference evidence="9 10" key="1">
    <citation type="submission" date="2017-05" db="EMBL/GenBank/DDBJ databases">
        <title>The Genome Sequence of Tsuchiyaea wingfieldii DSM 27421.</title>
        <authorList>
            <person name="Cuomo C."/>
            <person name="Passer A."/>
            <person name="Billmyre B."/>
            <person name="Heitman J."/>
        </authorList>
    </citation>
    <scope>NUCLEOTIDE SEQUENCE [LARGE SCALE GENOMIC DNA]</scope>
    <source>
        <strain evidence="9 10">DSM 27421</strain>
    </source>
</reference>
<dbReference type="SMART" id="SM00014">
    <property type="entry name" value="acidPPc"/>
    <property type="match status" value="1"/>
</dbReference>
<protein>
    <recommendedName>
        <fullName evidence="8">Phosphatidic acid phosphatase type 2/haloperoxidase domain-containing protein</fullName>
    </recommendedName>
</protein>
<feature type="domain" description="Phosphatidic acid phosphatase type 2/haloperoxidase" evidence="8">
    <location>
        <begin position="101"/>
        <end position="247"/>
    </location>
</feature>
<comment type="similarity">
    <text evidence="2">Belongs to the PA-phosphatase related phosphoesterase family.</text>
</comment>
<feature type="transmembrane region" description="Helical" evidence="7">
    <location>
        <begin position="72"/>
        <end position="92"/>
    </location>
</feature>
<dbReference type="InterPro" id="IPR036938">
    <property type="entry name" value="PAP2/HPO_sf"/>
</dbReference>
<feature type="compositionally biased region" description="Low complexity" evidence="6">
    <location>
        <begin position="326"/>
        <end position="340"/>
    </location>
</feature>
<dbReference type="Gene3D" id="1.20.144.10">
    <property type="entry name" value="Phosphatidic acid phosphatase type 2/haloperoxidase"/>
    <property type="match status" value="1"/>
</dbReference>
<gene>
    <name evidence="9" type="ORF">B9479_006884</name>
</gene>
<feature type="compositionally biased region" description="Basic and acidic residues" evidence="6">
    <location>
        <begin position="346"/>
        <end position="368"/>
    </location>
</feature>
<dbReference type="Pfam" id="PF01569">
    <property type="entry name" value="PAP2"/>
    <property type="match status" value="1"/>
</dbReference>
<name>A0A5D3ANT0_9TREE</name>
<dbReference type="PANTHER" id="PTHR10165:SF35">
    <property type="entry name" value="RE23632P"/>
    <property type="match status" value="1"/>
</dbReference>
<keyword evidence="5 7" id="KW-0472">Membrane</keyword>
<dbReference type="PANTHER" id="PTHR10165">
    <property type="entry name" value="LIPID PHOSPHATE PHOSPHATASE"/>
    <property type="match status" value="1"/>
</dbReference>
<dbReference type="AlphaFoldDB" id="A0A5D3ANT0"/>
<evidence type="ECO:0000259" key="8">
    <source>
        <dbReference type="SMART" id="SM00014"/>
    </source>
</evidence>
<evidence type="ECO:0000256" key="3">
    <source>
        <dbReference type="ARBA" id="ARBA00022692"/>
    </source>
</evidence>